<dbReference type="InterPro" id="IPR029058">
    <property type="entry name" value="AB_hydrolase_fold"/>
</dbReference>
<gene>
    <name evidence="2" type="ORF">SDC9_117473</name>
</gene>
<accession>A0A645BZJ6</accession>
<feature type="region of interest" description="Disordered" evidence="1">
    <location>
        <begin position="105"/>
        <end position="130"/>
    </location>
</feature>
<evidence type="ECO:0000313" key="2">
    <source>
        <dbReference type="EMBL" id="MPM70518.1"/>
    </source>
</evidence>
<sequence>MRDALGAVLDDIRQQQRHGAWLDPERVAIVGYSQGGLNALFLADMEMRNPYLGIDRYLAIDPPVDLMKALAKLDDYYRSLDDMGVDKALAVVAMNAGNYLYTSPTPAELHRRGEDGSTLPAETPGGGNEKVRVDQVPVERQAAQMLIGYSFKRTLEDMLICMHHRHPVNGIATPYRWGDRQALYDELAAWSFQRYCTEVLLPYYSERRGKPVTLEELNAGAGLRAIESTLRHHPRIRVIHTADDFLLDREDREYLRRVLGDRLTVFENGGHLGNLYREEVQNRVVEYFKAP</sequence>
<reference evidence="2" key="1">
    <citation type="submission" date="2019-08" db="EMBL/GenBank/DDBJ databases">
        <authorList>
            <person name="Kucharzyk K."/>
            <person name="Murdoch R.W."/>
            <person name="Higgins S."/>
            <person name="Loffler F."/>
        </authorList>
    </citation>
    <scope>NUCLEOTIDE SEQUENCE</scope>
</reference>
<dbReference type="EMBL" id="VSSQ01023521">
    <property type="protein sequence ID" value="MPM70518.1"/>
    <property type="molecule type" value="Genomic_DNA"/>
</dbReference>
<protein>
    <submittedName>
        <fullName evidence="2">Uncharacterized protein</fullName>
    </submittedName>
</protein>
<dbReference type="Gene3D" id="3.40.50.1820">
    <property type="entry name" value="alpha/beta hydrolase"/>
    <property type="match status" value="1"/>
</dbReference>
<organism evidence="2">
    <name type="scientific">bioreactor metagenome</name>
    <dbReference type="NCBI Taxonomy" id="1076179"/>
    <lineage>
        <taxon>unclassified sequences</taxon>
        <taxon>metagenomes</taxon>
        <taxon>ecological metagenomes</taxon>
    </lineage>
</organism>
<comment type="caution">
    <text evidence="2">The sequence shown here is derived from an EMBL/GenBank/DDBJ whole genome shotgun (WGS) entry which is preliminary data.</text>
</comment>
<proteinExistence type="predicted"/>
<dbReference type="AlphaFoldDB" id="A0A645BZJ6"/>
<evidence type="ECO:0000256" key="1">
    <source>
        <dbReference type="SAM" id="MobiDB-lite"/>
    </source>
</evidence>
<dbReference type="SUPFAM" id="SSF53474">
    <property type="entry name" value="alpha/beta-Hydrolases"/>
    <property type="match status" value="1"/>
</dbReference>
<name>A0A645BZJ6_9ZZZZ</name>